<reference evidence="2 3" key="1">
    <citation type="journal article" date="2022" name="Int. J. Syst. Evol. Microbiol.">
        <title>Strains of Bradyrhizobium barranii sp. nov. associated with legumes native to Canada are symbionts of soybeans and belong to different subspecies (subsp. barranii subsp. nov. and subsp. apii subsp. nov.) and symbiovars (sv. glycinearum and sv. septentrionale).</title>
        <authorList>
            <person name="Bromfield E.S.P."/>
            <person name="Cloutier S."/>
            <person name="Wasai-Hara S."/>
            <person name="Minamisawa K."/>
        </authorList>
    </citation>
    <scope>NUCLEOTIDE SEQUENCE [LARGE SCALE GENOMIC DNA]</scope>
    <source>
        <strain evidence="2 3">144S4</strain>
    </source>
</reference>
<evidence type="ECO:0000313" key="2">
    <source>
        <dbReference type="EMBL" id="UEM17487.1"/>
    </source>
</evidence>
<dbReference type="InterPro" id="IPR003362">
    <property type="entry name" value="Bact_transf"/>
</dbReference>
<sequence length="46" mass="5436">MIEERVTYDLWYIDNWSLRLDLVILLRTPMEVLRPHNAFSSTAISG</sequence>
<dbReference type="Pfam" id="PF02397">
    <property type="entry name" value="Bac_transf"/>
    <property type="match status" value="1"/>
</dbReference>
<accession>A0A9X9YC43</accession>
<keyword evidence="2" id="KW-0808">Transferase</keyword>
<name>A0A9X9YC43_9BRAD</name>
<organism evidence="2 3">
    <name type="scientific">Bradyrhizobium barranii subsp. barranii</name>
    <dbReference type="NCBI Taxonomy" id="2823807"/>
    <lineage>
        <taxon>Bacteria</taxon>
        <taxon>Pseudomonadati</taxon>
        <taxon>Pseudomonadota</taxon>
        <taxon>Alphaproteobacteria</taxon>
        <taxon>Hyphomicrobiales</taxon>
        <taxon>Nitrobacteraceae</taxon>
        <taxon>Bradyrhizobium</taxon>
        <taxon>Bradyrhizobium barranii</taxon>
    </lineage>
</organism>
<proteinExistence type="predicted"/>
<evidence type="ECO:0000259" key="1">
    <source>
        <dbReference type="Pfam" id="PF02397"/>
    </source>
</evidence>
<dbReference type="Proteomes" id="UP000664702">
    <property type="component" value="Chromosome"/>
</dbReference>
<dbReference type="KEGG" id="bban:J4G43_017805"/>
<dbReference type="EMBL" id="CP086136">
    <property type="protein sequence ID" value="UEM17487.1"/>
    <property type="molecule type" value="Genomic_DNA"/>
</dbReference>
<protein>
    <submittedName>
        <fullName evidence="2">Sugar transferase</fullName>
    </submittedName>
</protein>
<evidence type="ECO:0000313" key="3">
    <source>
        <dbReference type="Proteomes" id="UP000664702"/>
    </source>
</evidence>
<dbReference type="RefSeq" id="WP_225005724.1">
    <property type="nucleotide sequence ID" value="NZ_CP086136.1"/>
</dbReference>
<dbReference type="GO" id="GO:0016740">
    <property type="term" value="F:transferase activity"/>
    <property type="evidence" value="ECO:0007669"/>
    <property type="project" value="UniProtKB-KW"/>
</dbReference>
<gene>
    <name evidence="2" type="ORF">J4G43_017805</name>
</gene>
<dbReference type="AlphaFoldDB" id="A0A9X9YC43"/>
<feature type="domain" description="Bacterial sugar transferase" evidence="1">
    <location>
        <begin position="2"/>
        <end position="33"/>
    </location>
</feature>